<dbReference type="PANTHER" id="PTHR30154">
    <property type="entry name" value="LEUCINE-RESPONSIVE REGULATORY PROTEIN"/>
    <property type="match status" value="1"/>
</dbReference>
<dbReference type="RefSeq" id="WP_377714395.1">
    <property type="nucleotide sequence ID" value="NZ_JBHTJM010000006.1"/>
</dbReference>
<dbReference type="SUPFAM" id="SSF54909">
    <property type="entry name" value="Dimeric alpha+beta barrel"/>
    <property type="match status" value="1"/>
</dbReference>
<dbReference type="InterPro" id="IPR011991">
    <property type="entry name" value="ArsR-like_HTH"/>
</dbReference>
<dbReference type="InterPro" id="IPR036388">
    <property type="entry name" value="WH-like_DNA-bd_sf"/>
</dbReference>
<dbReference type="SUPFAM" id="SSF46785">
    <property type="entry name" value="Winged helix' DNA-binding domain"/>
    <property type="match status" value="1"/>
</dbReference>
<evidence type="ECO:0000256" key="1">
    <source>
        <dbReference type="ARBA" id="ARBA00023015"/>
    </source>
</evidence>
<keyword evidence="6" id="KW-1185">Reference proteome</keyword>
<name>A0ABW3I223_9FLAO</name>
<sequence length="158" mass="18100">MKLDATDHKILQLLQEDSNRTVKSISESLGLSTTPVFERIKKLEKENYIDKYVAVLNQKKVGLKQIVFIGITLQGHTRSYLEKFVKEINDFPEVIECHRVSGNFDYLLKLVTEDIEAYEKFIITKLTLLPYLGNVQSLIALSTSKQTNELDLSHLLNS</sequence>
<dbReference type="Gene3D" id="1.10.10.10">
    <property type="entry name" value="Winged helix-like DNA-binding domain superfamily/Winged helix DNA-binding domain"/>
    <property type="match status" value="1"/>
</dbReference>
<dbReference type="CDD" id="cd00090">
    <property type="entry name" value="HTH_ARSR"/>
    <property type="match status" value="1"/>
</dbReference>
<protein>
    <submittedName>
        <fullName evidence="5">Lrp/AsnC family transcriptional regulator</fullName>
    </submittedName>
</protein>
<keyword evidence="1" id="KW-0805">Transcription regulation</keyword>
<evidence type="ECO:0000259" key="4">
    <source>
        <dbReference type="PROSITE" id="PS50956"/>
    </source>
</evidence>
<dbReference type="EMBL" id="JBHTJM010000006">
    <property type="protein sequence ID" value="MFD0963560.1"/>
    <property type="molecule type" value="Genomic_DNA"/>
</dbReference>
<proteinExistence type="predicted"/>
<dbReference type="Gene3D" id="3.30.70.920">
    <property type="match status" value="1"/>
</dbReference>
<evidence type="ECO:0000313" key="6">
    <source>
        <dbReference type="Proteomes" id="UP001596997"/>
    </source>
</evidence>
<evidence type="ECO:0000256" key="3">
    <source>
        <dbReference type="ARBA" id="ARBA00023163"/>
    </source>
</evidence>
<dbReference type="InterPro" id="IPR019887">
    <property type="entry name" value="Tscrpt_reg_AsnC/Lrp_C"/>
</dbReference>
<dbReference type="PANTHER" id="PTHR30154:SF34">
    <property type="entry name" value="TRANSCRIPTIONAL REGULATOR AZLB"/>
    <property type="match status" value="1"/>
</dbReference>
<dbReference type="SMART" id="SM00344">
    <property type="entry name" value="HTH_ASNC"/>
    <property type="match status" value="1"/>
</dbReference>
<organism evidence="5 6">
    <name type="scientific">Pseudofulvibacter geojedonensis</name>
    <dbReference type="NCBI Taxonomy" id="1123758"/>
    <lineage>
        <taxon>Bacteria</taxon>
        <taxon>Pseudomonadati</taxon>
        <taxon>Bacteroidota</taxon>
        <taxon>Flavobacteriia</taxon>
        <taxon>Flavobacteriales</taxon>
        <taxon>Flavobacteriaceae</taxon>
        <taxon>Pseudofulvibacter</taxon>
    </lineage>
</organism>
<comment type="caution">
    <text evidence="5">The sequence shown here is derived from an EMBL/GenBank/DDBJ whole genome shotgun (WGS) entry which is preliminary data.</text>
</comment>
<dbReference type="Pfam" id="PF13412">
    <property type="entry name" value="HTH_24"/>
    <property type="match status" value="1"/>
</dbReference>
<accession>A0ABW3I223</accession>
<dbReference type="PRINTS" id="PR00033">
    <property type="entry name" value="HTHASNC"/>
</dbReference>
<keyword evidence="3" id="KW-0804">Transcription</keyword>
<dbReference type="Pfam" id="PF01037">
    <property type="entry name" value="AsnC_trans_reg"/>
    <property type="match status" value="1"/>
</dbReference>
<dbReference type="InterPro" id="IPR011008">
    <property type="entry name" value="Dimeric_a/b-barrel"/>
</dbReference>
<dbReference type="Proteomes" id="UP001596997">
    <property type="component" value="Unassembled WGS sequence"/>
</dbReference>
<keyword evidence="2" id="KW-0238">DNA-binding</keyword>
<dbReference type="InterPro" id="IPR000485">
    <property type="entry name" value="AsnC-type_HTH_dom"/>
</dbReference>
<dbReference type="PROSITE" id="PS50956">
    <property type="entry name" value="HTH_ASNC_2"/>
    <property type="match status" value="1"/>
</dbReference>
<reference evidence="6" key="1">
    <citation type="journal article" date="2019" name="Int. J. Syst. Evol. Microbiol.">
        <title>The Global Catalogue of Microorganisms (GCM) 10K type strain sequencing project: providing services to taxonomists for standard genome sequencing and annotation.</title>
        <authorList>
            <consortium name="The Broad Institute Genomics Platform"/>
            <consortium name="The Broad Institute Genome Sequencing Center for Infectious Disease"/>
            <person name="Wu L."/>
            <person name="Ma J."/>
        </authorList>
    </citation>
    <scope>NUCLEOTIDE SEQUENCE [LARGE SCALE GENOMIC DNA]</scope>
    <source>
        <strain evidence="6">CCUG 62114</strain>
    </source>
</reference>
<feature type="domain" description="HTH asnC-type" evidence="4">
    <location>
        <begin position="3"/>
        <end position="64"/>
    </location>
</feature>
<evidence type="ECO:0000313" key="5">
    <source>
        <dbReference type="EMBL" id="MFD0963560.1"/>
    </source>
</evidence>
<evidence type="ECO:0000256" key="2">
    <source>
        <dbReference type="ARBA" id="ARBA00023125"/>
    </source>
</evidence>
<dbReference type="InterPro" id="IPR019888">
    <property type="entry name" value="Tscrpt_reg_AsnC-like"/>
</dbReference>
<gene>
    <name evidence="5" type="ORF">ACFQ1O_06060</name>
</gene>
<dbReference type="InterPro" id="IPR036390">
    <property type="entry name" value="WH_DNA-bd_sf"/>
</dbReference>